<organism evidence="2 3">
    <name type="scientific">Clostridium felsineum</name>
    <dbReference type="NCBI Taxonomy" id="36839"/>
    <lineage>
        <taxon>Bacteria</taxon>
        <taxon>Bacillati</taxon>
        <taxon>Bacillota</taxon>
        <taxon>Clostridia</taxon>
        <taxon>Eubacteriales</taxon>
        <taxon>Clostridiaceae</taxon>
        <taxon>Clostridium</taxon>
    </lineage>
</organism>
<dbReference type="RefSeq" id="WP_077833210.1">
    <property type="nucleotide sequence ID" value="NZ_CP096983.1"/>
</dbReference>
<name>A0A1S8MBZ0_9CLOT</name>
<dbReference type="STRING" id="84029.CROST_40860"/>
<keyword evidence="3" id="KW-1185">Reference proteome</keyword>
<dbReference type="InterPro" id="IPR018711">
    <property type="entry name" value="NAGPA"/>
</dbReference>
<proteinExistence type="predicted"/>
<accession>A0A1S8MBZ0</accession>
<dbReference type="AlphaFoldDB" id="A0A1S8MBZ0"/>
<evidence type="ECO:0000313" key="3">
    <source>
        <dbReference type="Proteomes" id="UP000190951"/>
    </source>
</evidence>
<evidence type="ECO:0000259" key="1">
    <source>
        <dbReference type="Pfam" id="PF09992"/>
    </source>
</evidence>
<dbReference type="KEGG" id="crw:CROST_033840"/>
<dbReference type="PANTHER" id="PTHR40446">
    <property type="entry name" value="N-ACETYLGLUCOSAMINE-1-PHOSPHODIESTER ALPHA-N-ACETYLGLUCOSAMINIDASE"/>
    <property type="match status" value="1"/>
</dbReference>
<dbReference type="PANTHER" id="PTHR40446:SF2">
    <property type="entry name" value="N-ACETYLGLUCOSAMINE-1-PHOSPHODIESTER ALPHA-N-ACETYLGLUCOSAMINIDASE"/>
    <property type="match status" value="1"/>
</dbReference>
<sequence length="349" mass="37997">MSRKSHKSDKKANNKKKKSIVKTIILFLIFEIVFTGITVVPYSLYGPFTNVRNTIISTLMGTGAHKYMAKWFFSDAKIQQILQESNKSETTTKQTKNDVINIKTDSDITRMQLDGDGKFTANVLIIKDPSRVKVGYSSQIGYVGETTRQMAKRYKAVAAINGGYFHDTSPNNNKQSGGVGAIPTGFVMANGQIVFPKDNSTWDQVAPEAQDHVLSIDKSGSLQVGGTYSPNQLIKSNIREAVITEPYIIKNGKNTMQAFGVSGTQPRTAIGQRSDKSIIFMVIDGRQGVKLGATVADVQLLMHKLGAVNAACLDGGGSTAMYYNGEIINNPSNATGERAVPDIIYVEPK</sequence>
<protein>
    <recommendedName>
        <fullName evidence="1">Phosphodiester glycosidase domain-containing protein</fullName>
    </recommendedName>
</protein>
<gene>
    <name evidence="2" type="ORF">CROST_033840</name>
</gene>
<dbReference type="EMBL" id="CP096983">
    <property type="protein sequence ID" value="URZ12661.1"/>
    <property type="molecule type" value="Genomic_DNA"/>
</dbReference>
<dbReference type="Pfam" id="PF09992">
    <property type="entry name" value="NAGPA"/>
    <property type="match status" value="1"/>
</dbReference>
<reference evidence="2 3" key="1">
    <citation type="submission" date="2022-04" db="EMBL/GenBank/DDBJ databases">
        <title>Genome sequence of C. roseum typestrain.</title>
        <authorList>
            <person name="Poehlein A."/>
            <person name="Schoch T."/>
            <person name="Duerre P."/>
            <person name="Daniel R."/>
        </authorList>
    </citation>
    <scope>NUCLEOTIDE SEQUENCE [LARGE SCALE GENOMIC DNA]</scope>
    <source>
        <strain evidence="2 3">DSM 7320</strain>
    </source>
</reference>
<dbReference type="Proteomes" id="UP000190951">
    <property type="component" value="Chromosome"/>
</dbReference>
<evidence type="ECO:0000313" key="2">
    <source>
        <dbReference type="EMBL" id="URZ12661.1"/>
    </source>
</evidence>
<feature type="domain" description="Phosphodiester glycosidase" evidence="1">
    <location>
        <begin position="154"/>
        <end position="346"/>
    </location>
</feature>